<name>A0AAV9W398_9PEZI</name>
<comment type="caution">
    <text evidence="3">The sequence shown here is derived from an EMBL/GenBank/DDBJ whole genome shotgun (WGS) entry which is preliminary data.</text>
</comment>
<dbReference type="SUPFAM" id="SSF56300">
    <property type="entry name" value="Metallo-dependent phosphatases"/>
    <property type="match status" value="1"/>
</dbReference>
<evidence type="ECO:0000313" key="4">
    <source>
        <dbReference type="Proteomes" id="UP001370758"/>
    </source>
</evidence>
<dbReference type="Gene3D" id="3.60.21.10">
    <property type="match status" value="1"/>
</dbReference>
<protein>
    <recommendedName>
        <fullName evidence="2">Calcineurin-like phosphoesterase domain-containing protein</fullName>
    </recommendedName>
</protein>
<feature type="domain" description="Calcineurin-like phosphoesterase" evidence="2">
    <location>
        <begin position="83"/>
        <end position="311"/>
    </location>
</feature>
<feature type="region of interest" description="Disordered" evidence="1">
    <location>
        <begin position="1"/>
        <end position="56"/>
    </location>
</feature>
<dbReference type="PANTHER" id="PTHR12905">
    <property type="entry name" value="METALLOPHOSPHOESTERASE"/>
    <property type="match status" value="1"/>
</dbReference>
<dbReference type="AlphaFoldDB" id="A0AAV9W398"/>
<dbReference type="PANTHER" id="PTHR12905:SF16">
    <property type="entry name" value="SER_THR PROTEIN PHOSPHATASE FAMILY PROTEIN (AFU_ORTHOLOGUE AFUA_1G06000)"/>
    <property type="match status" value="1"/>
</dbReference>
<dbReference type="InterPro" id="IPR051693">
    <property type="entry name" value="UPF0046_metallophosphoest"/>
</dbReference>
<dbReference type="InterPro" id="IPR029052">
    <property type="entry name" value="Metallo-depent_PP-like"/>
</dbReference>
<proteinExistence type="predicted"/>
<dbReference type="CDD" id="cd07379">
    <property type="entry name" value="MPP_239FB"/>
    <property type="match status" value="1"/>
</dbReference>
<dbReference type="Proteomes" id="UP001370758">
    <property type="component" value="Unassembled WGS sequence"/>
</dbReference>
<keyword evidence="4" id="KW-1185">Reference proteome</keyword>
<accession>A0AAV9W398</accession>
<dbReference type="InterPro" id="IPR004843">
    <property type="entry name" value="Calcineurin-like_PHP"/>
</dbReference>
<reference evidence="3 4" key="1">
    <citation type="submission" date="2023-08" db="EMBL/GenBank/DDBJ databases">
        <authorList>
            <person name="Palmer J.M."/>
        </authorList>
    </citation>
    <scope>NUCLEOTIDE SEQUENCE [LARGE SCALE GENOMIC DNA]</scope>
    <source>
        <strain evidence="3 4">TWF481</strain>
    </source>
</reference>
<gene>
    <name evidence="3" type="ORF">TWF481_011065</name>
</gene>
<dbReference type="Pfam" id="PF00149">
    <property type="entry name" value="Metallophos"/>
    <property type="match status" value="1"/>
</dbReference>
<dbReference type="EMBL" id="JAVHJL010000008">
    <property type="protein sequence ID" value="KAK6498474.1"/>
    <property type="molecule type" value="Genomic_DNA"/>
</dbReference>
<feature type="compositionally biased region" description="Basic residues" evidence="1">
    <location>
        <begin position="30"/>
        <end position="41"/>
    </location>
</feature>
<dbReference type="GO" id="GO:0016787">
    <property type="term" value="F:hydrolase activity"/>
    <property type="evidence" value="ECO:0007669"/>
    <property type="project" value="InterPro"/>
</dbReference>
<organism evidence="3 4">
    <name type="scientific">Arthrobotrys musiformis</name>
    <dbReference type="NCBI Taxonomy" id="47236"/>
    <lineage>
        <taxon>Eukaryota</taxon>
        <taxon>Fungi</taxon>
        <taxon>Dikarya</taxon>
        <taxon>Ascomycota</taxon>
        <taxon>Pezizomycotina</taxon>
        <taxon>Orbiliomycetes</taxon>
        <taxon>Orbiliales</taxon>
        <taxon>Orbiliaceae</taxon>
        <taxon>Arthrobotrys</taxon>
    </lineage>
</organism>
<sequence>MPSELPTWLPWSPSHPSLTPRHPPTDDDKRHKRKKGKRKSRYPLFQFSRPKTKRGLPPQHIYSSIMSAVPEPAVSTKKVRKTRFVCMGDTHNLSPYKGGFKVPKGDVLIHAGDMTKLGTYTELKKTVEWIERLVKEGVVERAIIVAGNHELTLDPEFYASYGHNWHTQSPQDPQASLSLFSPPSLHPSITFLNHASEHIILTSPTGPGTHFKVFGSPYTPMHITNVNNLCSGSRWAFQYPPYPSQASSDIWEDIPDETDVLITHGPPYSHLDGWPVSIGHGVVETHKGCEGLRRACWKVRPMLHVFGHIHEGRGVQRVMWRDGRHVSGMEEGCACSYLEAEEDGDKLRVPTPGEKTEKEVEEASTGTKRMAEKVEGFTHDHAQMEWIDPGAVDERISGKMSVVDVTERTRMFGGVGLRDGETLMVNASVMRSAWPYKGVNKVVVVDIELEVWAGG</sequence>
<evidence type="ECO:0000259" key="2">
    <source>
        <dbReference type="Pfam" id="PF00149"/>
    </source>
</evidence>
<evidence type="ECO:0000313" key="3">
    <source>
        <dbReference type="EMBL" id="KAK6498474.1"/>
    </source>
</evidence>
<evidence type="ECO:0000256" key="1">
    <source>
        <dbReference type="SAM" id="MobiDB-lite"/>
    </source>
</evidence>
<feature type="region of interest" description="Disordered" evidence="1">
    <location>
        <begin position="346"/>
        <end position="367"/>
    </location>
</feature>